<evidence type="ECO:0000313" key="2">
    <source>
        <dbReference type="Proteomes" id="UP001144110"/>
    </source>
</evidence>
<organism evidence="1 2">
    <name type="scientific">Candidatus Thermodesulfobacterium syntrophicum</name>
    <dbReference type="NCBI Taxonomy" id="3060442"/>
    <lineage>
        <taxon>Bacteria</taxon>
        <taxon>Pseudomonadati</taxon>
        <taxon>Thermodesulfobacteriota</taxon>
        <taxon>Thermodesulfobacteria</taxon>
        <taxon>Thermodesulfobacteriales</taxon>
        <taxon>Thermodesulfobacteriaceae</taxon>
        <taxon>Thermodesulfobacterium</taxon>
    </lineage>
</organism>
<comment type="caution">
    <text evidence="1">The sequence shown here is derived from an EMBL/GenBank/DDBJ whole genome shotgun (WGS) entry which is preliminary data.</text>
</comment>
<dbReference type="Proteomes" id="UP001144110">
    <property type="component" value="Unassembled WGS sequence"/>
</dbReference>
<name>A0AAE3P5G9_9BACT</name>
<proteinExistence type="predicted"/>
<protein>
    <submittedName>
        <fullName evidence="1">Uncharacterized protein</fullName>
    </submittedName>
</protein>
<dbReference type="EMBL" id="JAPHEG010000006">
    <property type="protein sequence ID" value="MDF2954155.1"/>
    <property type="molecule type" value="Genomic_DNA"/>
</dbReference>
<accession>A0AAE3P5G9</accession>
<reference evidence="1" key="1">
    <citation type="submission" date="2022-11" db="EMBL/GenBank/DDBJ databases">
        <title>Candidatus Alkanophaga archaea from heated hydrothermal vent sediment oxidize petroleum alkanes.</title>
        <authorList>
            <person name="Zehnle H."/>
            <person name="Laso-Perez R."/>
            <person name="Lipp J."/>
            <person name="Teske A."/>
            <person name="Wegener G."/>
        </authorList>
    </citation>
    <scope>NUCLEOTIDE SEQUENCE</scope>
    <source>
        <strain evidence="1">MCA70</strain>
    </source>
</reference>
<sequence length="88" mass="10845">MKTHGEIKRIKWDYPQFAPIPEEFRNYLWEYQNTAPLELIILRVLTYGSFKEIQKLFSLYPEETTKIAFKYPEIKRGIKFWIKRWKNS</sequence>
<dbReference type="AlphaFoldDB" id="A0AAE3P5G9"/>
<gene>
    <name evidence="1" type="ORF">OD816_001400</name>
</gene>
<evidence type="ECO:0000313" key="1">
    <source>
        <dbReference type="EMBL" id="MDF2954155.1"/>
    </source>
</evidence>